<dbReference type="Proteomes" id="UP001162483">
    <property type="component" value="Unassembled WGS sequence"/>
</dbReference>
<proteinExistence type="predicted"/>
<keyword evidence="2" id="KW-1185">Reference proteome</keyword>
<organism evidence="1 2">
    <name type="scientific">Staurois parvus</name>
    <dbReference type="NCBI Taxonomy" id="386267"/>
    <lineage>
        <taxon>Eukaryota</taxon>
        <taxon>Metazoa</taxon>
        <taxon>Chordata</taxon>
        <taxon>Craniata</taxon>
        <taxon>Vertebrata</taxon>
        <taxon>Euteleostomi</taxon>
        <taxon>Amphibia</taxon>
        <taxon>Batrachia</taxon>
        <taxon>Anura</taxon>
        <taxon>Neobatrachia</taxon>
        <taxon>Ranoidea</taxon>
        <taxon>Ranidae</taxon>
        <taxon>Staurois</taxon>
    </lineage>
</organism>
<evidence type="ECO:0000313" key="1">
    <source>
        <dbReference type="EMBL" id="CAI9553412.1"/>
    </source>
</evidence>
<evidence type="ECO:0000313" key="2">
    <source>
        <dbReference type="Proteomes" id="UP001162483"/>
    </source>
</evidence>
<sequence>AVRTDHPCSELSPLYAPTTRVLNRPRCAHDHLCTELCLVCAPTTRVLNCTRCVHRPLVSELPRCVCTDHPCPDGMPGV</sequence>
<feature type="non-terminal residue" evidence="1">
    <location>
        <position position="1"/>
    </location>
</feature>
<comment type="caution">
    <text evidence="1">The sequence shown here is derived from an EMBL/GenBank/DDBJ whole genome shotgun (WGS) entry which is preliminary data.</text>
</comment>
<name>A0ABN9C259_9NEOB</name>
<gene>
    <name evidence="1" type="ORF">SPARVUS_LOCUS4041185</name>
</gene>
<accession>A0ABN9C259</accession>
<dbReference type="EMBL" id="CATNWA010007139">
    <property type="protein sequence ID" value="CAI9553412.1"/>
    <property type="molecule type" value="Genomic_DNA"/>
</dbReference>
<reference evidence="1" key="1">
    <citation type="submission" date="2023-05" db="EMBL/GenBank/DDBJ databases">
        <authorList>
            <person name="Stuckert A."/>
        </authorList>
    </citation>
    <scope>NUCLEOTIDE SEQUENCE</scope>
</reference>
<protein>
    <submittedName>
        <fullName evidence="1">Uncharacterized protein</fullName>
    </submittedName>
</protein>